<organism evidence="2 3">
    <name type="scientific">Marinithermofilum abyssi</name>
    <dbReference type="NCBI Taxonomy" id="1571185"/>
    <lineage>
        <taxon>Bacteria</taxon>
        <taxon>Bacillati</taxon>
        <taxon>Bacillota</taxon>
        <taxon>Bacilli</taxon>
        <taxon>Bacillales</taxon>
        <taxon>Thermoactinomycetaceae</taxon>
        <taxon>Marinithermofilum</taxon>
    </lineage>
</organism>
<accession>A0A8J2YE79</accession>
<dbReference type="RefSeq" id="WP_188648663.1">
    <property type="nucleotide sequence ID" value="NZ_BMHQ01000011.1"/>
</dbReference>
<keyword evidence="3" id="KW-1185">Reference proteome</keyword>
<sequence length="103" mass="11934">MKKKRTVMLSREFTVRQVVDFVRRARSFESHLYLGKDETITNGKGILGLIPLFLELRRGDTLTLIAEGTDADEALAHLSLYFSTWIADREALQWEVRGYSEER</sequence>
<comment type="caution">
    <text evidence="2">The sequence shown here is derived from an EMBL/GenBank/DDBJ whole genome shotgun (WGS) entry which is preliminary data.</text>
</comment>
<reference evidence="2" key="2">
    <citation type="submission" date="2020-09" db="EMBL/GenBank/DDBJ databases">
        <authorList>
            <person name="Sun Q."/>
            <person name="Zhou Y."/>
        </authorList>
    </citation>
    <scope>NUCLEOTIDE SEQUENCE</scope>
    <source>
        <strain evidence="2">CGMCC 1.15179</strain>
    </source>
</reference>
<name>A0A8J2YE79_9BACL</name>
<gene>
    <name evidence="2" type="ORF">GCM10011571_29560</name>
</gene>
<dbReference type="PROSITE" id="PS51350">
    <property type="entry name" value="PTS_HPR_DOM"/>
    <property type="match status" value="1"/>
</dbReference>
<dbReference type="InterPro" id="IPR035895">
    <property type="entry name" value="HPr-like_sf"/>
</dbReference>
<dbReference type="Pfam" id="PF00381">
    <property type="entry name" value="PTS-HPr"/>
    <property type="match status" value="1"/>
</dbReference>
<dbReference type="Proteomes" id="UP000625210">
    <property type="component" value="Unassembled WGS sequence"/>
</dbReference>
<feature type="domain" description="HPr" evidence="1">
    <location>
        <begin position="1"/>
        <end position="102"/>
    </location>
</feature>
<evidence type="ECO:0000259" key="1">
    <source>
        <dbReference type="PROSITE" id="PS51350"/>
    </source>
</evidence>
<proteinExistence type="predicted"/>
<dbReference type="EMBL" id="BMHQ01000011">
    <property type="protein sequence ID" value="GGE25487.1"/>
    <property type="molecule type" value="Genomic_DNA"/>
</dbReference>
<dbReference type="InterPro" id="IPR000032">
    <property type="entry name" value="HPr-like"/>
</dbReference>
<protein>
    <recommendedName>
        <fullName evidence="1">HPr domain-containing protein</fullName>
    </recommendedName>
</protein>
<evidence type="ECO:0000313" key="2">
    <source>
        <dbReference type="EMBL" id="GGE25487.1"/>
    </source>
</evidence>
<dbReference type="Gene3D" id="3.30.1340.10">
    <property type="entry name" value="HPr-like"/>
    <property type="match status" value="1"/>
</dbReference>
<reference evidence="2" key="1">
    <citation type="journal article" date="2014" name="Int. J. Syst. Evol. Microbiol.">
        <title>Complete genome sequence of Corynebacterium casei LMG S-19264T (=DSM 44701T), isolated from a smear-ripened cheese.</title>
        <authorList>
            <consortium name="US DOE Joint Genome Institute (JGI-PGF)"/>
            <person name="Walter F."/>
            <person name="Albersmeier A."/>
            <person name="Kalinowski J."/>
            <person name="Ruckert C."/>
        </authorList>
    </citation>
    <scope>NUCLEOTIDE SEQUENCE</scope>
    <source>
        <strain evidence="2">CGMCC 1.15179</strain>
    </source>
</reference>
<dbReference type="AlphaFoldDB" id="A0A8J2YE79"/>
<dbReference type="SUPFAM" id="SSF55594">
    <property type="entry name" value="HPr-like"/>
    <property type="match status" value="1"/>
</dbReference>
<evidence type="ECO:0000313" key="3">
    <source>
        <dbReference type="Proteomes" id="UP000625210"/>
    </source>
</evidence>